<keyword evidence="3" id="KW-1185">Reference proteome</keyword>
<gene>
    <name evidence="2" type="ORF">SAMN04488563_5603</name>
</gene>
<accession>A0A1H2LB48</accession>
<dbReference type="RefSeq" id="WP_052763181.1">
    <property type="nucleotide sequence ID" value="NZ_LBMC01000078.1"/>
</dbReference>
<evidence type="ECO:0000256" key="1">
    <source>
        <dbReference type="SAM" id="MobiDB-lite"/>
    </source>
</evidence>
<organism evidence="2 3">
    <name type="scientific">Jiangella alkaliphila</name>
    <dbReference type="NCBI Taxonomy" id="419479"/>
    <lineage>
        <taxon>Bacteria</taxon>
        <taxon>Bacillati</taxon>
        <taxon>Actinomycetota</taxon>
        <taxon>Actinomycetes</taxon>
        <taxon>Jiangellales</taxon>
        <taxon>Jiangellaceae</taxon>
        <taxon>Jiangella</taxon>
    </lineage>
</organism>
<evidence type="ECO:0000313" key="3">
    <source>
        <dbReference type="Proteomes" id="UP000182977"/>
    </source>
</evidence>
<sequence>MGGRRVARPPSSRLGRLGRLPRQAAFAVLLVAALATGRAVEGLMPVDEETGAPFERPGDVGDRIETRWGDVEVTSVAGSTRIEDPSGTPHLTTGVYVVVEWTYTAAGEPQVPSYVAIRDTEGRLFRTSVERNPYSSGGAAQPGIPRRLAAAIEVPADAVAGAELVVTLQSNPENHRRDDLAVVDLGLTADDAGAWAASEEPIEVDEPADGPGAAS</sequence>
<proteinExistence type="predicted"/>
<dbReference type="EMBL" id="LT629791">
    <property type="protein sequence ID" value="SDU77676.1"/>
    <property type="molecule type" value="Genomic_DNA"/>
</dbReference>
<reference evidence="3" key="1">
    <citation type="submission" date="2016-10" db="EMBL/GenBank/DDBJ databases">
        <authorList>
            <person name="Varghese N."/>
            <person name="Submissions S."/>
        </authorList>
    </citation>
    <scope>NUCLEOTIDE SEQUENCE [LARGE SCALE GENOMIC DNA]</scope>
    <source>
        <strain evidence="3">DSM 45079</strain>
    </source>
</reference>
<feature type="region of interest" description="Disordered" evidence="1">
    <location>
        <begin position="194"/>
        <end position="215"/>
    </location>
</feature>
<name>A0A1H2LB48_9ACTN</name>
<dbReference type="STRING" id="419479.SAMN04488563_5603"/>
<dbReference type="OrthoDB" id="4823735at2"/>
<dbReference type="Proteomes" id="UP000182977">
    <property type="component" value="Chromosome I"/>
</dbReference>
<dbReference type="AlphaFoldDB" id="A0A1H2LB48"/>
<evidence type="ECO:0000313" key="2">
    <source>
        <dbReference type="EMBL" id="SDU77676.1"/>
    </source>
</evidence>
<protein>
    <submittedName>
        <fullName evidence="2">Uncharacterized protein</fullName>
    </submittedName>
</protein>